<evidence type="ECO:0000313" key="16">
    <source>
        <dbReference type="EMBL" id="CAG8767919.1"/>
    </source>
</evidence>
<keyword evidence="8 14" id="KW-1133">Transmembrane helix</keyword>
<comment type="subcellular location">
    <subcellularLocation>
        <location evidence="1">Membrane</location>
        <topology evidence="1">Multi-pass membrane protein</topology>
    </subcellularLocation>
</comment>
<keyword evidence="6" id="KW-0106">Calcium</keyword>
<dbReference type="OrthoDB" id="416585at2759"/>
<evidence type="ECO:0000256" key="14">
    <source>
        <dbReference type="SAM" id="Phobius"/>
    </source>
</evidence>
<evidence type="ECO:0000256" key="11">
    <source>
        <dbReference type="ARBA" id="ARBA00023180"/>
    </source>
</evidence>
<feature type="domain" description="Ion transport" evidence="15">
    <location>
        <begin position="81"/>
        <end position="261"/>
    </location>
</feature>
<dbReference type="InterPro" id="IPR050599">
    <property type="entry name" value="VDCC_alpha-1_subunit"/>
</dbReference>
<keyword evidence="10 14" id="KW-0472">Membrane</keyword>
<organism evidence="16 17">
    <name type="scientific">Acaulospora morrowiae</name>
    <dbReference type="NCBI Taxonomy" id="94023"/>
    <lineage>
        <taxon>Eukaryota</taxon>
        <taxon>Fungi</taxon>
        <taxon>Fungi incertae sedis</taxon>
        <taxon>Mucoromycota</taxon>
        <taxon>Glomeromycotina</taxon>
        <taxon>Glomeromycetes</taxon>
        <taxon>Diversisporales</taxon>
        <taxon>Acaulosporaceae</taxon>
        <taxon>Acaulospora</taxon>
    </lineage>
</organism>
<dbReference type="GO" id="GO:0008331">
    <property type="term" value="F:high voltage-gated calcium channel activity"/>
    <property type="evidence" value="ECO:0007669"/>
    <property type="project" value="TreeGrafter"/>
</dbReference>
<feature type="region of interest" description="Disordered" evidence="13">
    <location>
        <begin position="157"/>
        <end position="176"/>
    </location>
</feature>
<keyword evidence="17" id="KW-1185">Reference proteome</keyword>
<dbReference type="PANTHER" id="PTHR45628:SF7">
    <property type="entry name" value="VOLTAGE-DEPENDENT CALCIUM CHANNEL TYPE A SUBUNIT ALPHA-1"/>
    <property type="match status" value="1"/>
</dbReference>
<gene>
    <name evidence="16" type="ORF">AMORRO_LOCUS16407</name>
</gene>
<name>A0A9N9J7Q7_9GLOM</name>
<proteinExistence type="predicted"/>
<reference evidence="16" key="1">
    <citation type="submission" date="2021-06" db="EMBL/GenBank/DDBJ databases">
        <authorList>
            <person name="Kallberg Y."/>
            <person name="Tangrot J."/>
            <person name="Rosling A."/>
        </authorList>
    </citation>
    <scope>NUCLEOTIDE SEQUENCE</scope>
    <source>
        <strain evidence="16">CL551</strain>
    </source>
</reference>
<evidence type="ECO:0000256" key="3">
    <source>
        <dbReference type="ARBA" id="ARBA00022568"/>
    </source>
</evidence>
<dbReference type="GO" id="GO:0098703">
    <property type="term" value="P:calcium ion import across plasma membrane"/>
    <property type="evidence" value="ECO:0007669"/>
    <property type="project" value="TreeGrafter"/>
</dbReference>
<dbReference type="InterPro" id="IPR027359">
    <property type="entry name" value="Volt_channel_dom_sf"/>
</dbReference>
<evidence type="ECO:0000256" key="4">
    <source>
        <dbReference type="ARBA" id="ARBA00022673"/>
    </source>
</evidence>
<keyword evidence="2" id="KW-0813">Transport</keyword>
<dbReference type="Gene3D" id="1.20.120.350">
    <property type="entry name" value="Voltage-gated potassium channels. Chain C"/>
    <property type="match status" value="1"/>
</dbReference>
<feature type="transmembrane region" description="Helical" evidence="14">
    <location>
        <begin position="87"/>
        <end position="107"/>
    </location>
</feature>
<dbReference type="Pfam" id="PF00520">
    <property type="entry name" value="Ion_trans"/>
    <property type="match status" value="1"/>
</dbReference>
<evidence type="ECO:0000259" key="15">
    <source>
        <dbReference type="Pfam" id="PF00520"/>
    </source>
</evidence>
<evidence type="ECO:0000256" key="12">
    <source>
        <dbReference type="ARBA" id="ARBA00023303"/>
    </source>
</evidence>
<dbReference type="PANTHER" id="PTHR45628">
    <property type="entry name" value="VOLTAGE-DEPENDENT CALCIUM CHANNEL TYPE A SUBUNIT ALPHA-1"/>
    <property type="match status" value="1"/>
</dbReference>
<feature type="region of interest" description="Disordered" evidence="13">
    <location>
        <begin position="1"/>
        <end position="31"/>
    </location>
</feature>
<feature type="compositionally biased region" description="Polar residues" evidence="13">
    <location>
        <begin position="15"/>
        <end position="26"/>
    </location>
</feature>
<feature type="transmembrane region" description="Helical" evidence="14">
    <location>
        <begin position="127"/>
        <end position="151"/>
    </location>
</feature>
<keyword evidence="5 14" id="KW-0812">Transmembrane</keyword>
<keyword evidence="11" id="KW-0325">Glycoprotein</keyword>
<comment type="caution">
    <text evidence="16">The sequence shown here is derived from an EMBL/GenBank/DDBJ whole genome shotgun (WGS) entry which is preliminary data.</text>
</comment>
<evidence type="ECO:0000256" key="1">
    <source>
        <dbReference type="ARBA" id="ARBA00004141"/>
    </source>
</evidence>
<evidence type="ECO:0000256" key="7">
    <source>
        <dbReference type="ARBA" id="ARBA00022882"/>
    </source>
</evidence>
<evidence type="ECO:0000256" key="13">
    <source>
        <dbReference type="SAM" id="MobiDB-lite"/>
    </source>
</evidence>
<keyword evidence="4" id="KW-0107">Calcium channel</keyword>
<sequence>HSSNKTNSLESSSLQNSKIPTSSFKDSLTDEESASQQRQRIALNQSNVNSHDIEPLKGYSLGIFSPDNSIRLWFFDVLNKPWTEPMILCLIVFNIILLVADAWVPFVDSPNAPVTPRNIWGSSSTDYGLLAVFIIFTIEMFARIVVSGLIFGPEISTRTSSSTRSSLNRPHHSKTPSITLSQLNSRQTLYNIPFLRHTFNRTDLLAVCSYWIDLALTLAGVQHFLVFRALSTLRGVRLLSITSGTYTILQSLKKSLPLLFN</sequence>
<dbReference type="AlphaFoldDB" id="A0A9N9J7Q7"/>
<keyword evidence="3" id="KW-0109">Calcium transport</keyword>
<dbReference type="Proteomes" id="UP000789342">
    <property type="component" value="Unassembled WGS sequence"/>
</dbReference>
<evidence type="ECO:0000256" key="9">
    <source>
        <dbReference type="ARBA" id="ARBA00023065"/>
    </source>
</evidence>
<keyword evidence="12" id="KW-0407">Ion channel</keyword>
<evidence type="ECO:0000256" key="5">
    <source>
        <dbReference type="ARBA" id="ARBA00022692"/>
    </source>
</evidence>
<feature type="compositionally biased region" description="Low complexity" evidence="13">
    <location>
        <begin position="157"/>
        <end position="166"/>
    </location>
</feature>
<dbReference type="GO" id="GO:0005891">
    <property type="term" value="C:voltage-gated calcium channel complex"/>
    <property type="evidence" value="ECO:0007669"/>
    <property type="project" value="TreeGrafter"/>
</dbReference>
<dbReference type="InterPro" id="IPR005821">
    <property type="entry name" value="Ion_trans_dom"/>
</dbReference>
<accession>A0A9N9J7Q7</accession>
<feature type="non-terminal residue" evidence="16">
    <location>
        <position position="1"/>
    </location>
</feature>
<evidence type="ECO:0000256" key="6">
    <source>
        <dbReference type="ARBA" id="ARBA00022837"/>
    </source>
</evidence>
<evidence type="ECO:0000313" key="17">
    <source>
        <dbReference type="Proteomes" id="UP000789342"/>
    </source>
</evidence>
<evidence type="ECO:0000256" key="10">
    <source>
        <dbReference type="ARBA" id="ARBA00023136"/>
    </source>
</evidence>
<keyword evidence="9" id="KW-0406">Ion transport</keyword>
<evidence type="ECO:0000256" key="8">
    <source>
        <dbReference type="ARBA" id="ARBA00022989"/>
    </source>
</evidence>
<protein>
    <submittedName>
        <fullName evidence="16">15707_t:CDS:1</fullName>
    </submittedName>
</protein>
<feature type="compositionally biased region" description="Low complexity" evidence="13">
    <location>
        <begin position="1"/>
        <end position="14"/>
    </location>
</feature>
<dbReference type="EMBL" id="CAJVPV010044714">
    <property type="protein sequence ID" value="CAG8767919.1"/>
    <property type="molecule type" value="Genomic_DNA"/>
</dbReference>
<keyword evidence="7" id="KW-0851">Voltage-gated channel</keyword>
<dbReference type="SUPFAM" id="SSF81324">
    <property type="entry name" value="Voltage-gated potassium channels"/>
    <property type="match status" value="1"/>
</dbReference>
<feature type="non-terminal residue" evidence="16">
    <location>
        <position position="261"/>
    </location>
</feature>
<evidence type="ECO:0000256" key="2">
    <source>
        <dbReference type="ARBA" id="ARBA00022448"/>
    </source>
</evidence>